<feature type="transmembrane region" description="Helical" evidence="6">
    <location>
        <begin position="14"/>
        <end position="35"/>
    </location>
</feature>
<evidence type="ECO:0000256" key="1">
    <source>
        <dbReference type="ARBA" id="ARBA00004370"/>
    </source>
</evidence>
<comment type="caution">
    <text evidence="8">The sequence shown here is derived from an EMBL/GenBank/DDBJ whole genome shotgun (WGS) entry which is preliminary data.</text>
</comment>
<comment type="subcellular location">
    <subcellularLocation>
        <location evidence="1">Membrane</location>
    </subcellularLocation>
</comment>
<dbReference type="Pfam" id="PF00924">
    <property type="entry name" value="MS_channel_2nd"/>
    <property type="match status" value="1"/>
</dbReference>
<dbReference type="Gene3D" id="2.30.30.60">
    <property type="match status" value="1"/>
</dbReference>
<dbReference type="PANTHER" id="PTHR30566">
    <property type="entry name" value="YNAI-RELATED MECHANOSENSITIVE ION CHANNEL"/>
    <property type="match status" value="1"/>
</dbReference>
<dbReference type="EMBL" id="QRDW01000016">
    <property type="protein sequence ID" value="RED44205.1"/>
    <property type="molecule type" value="Genomic_DNA"/>
</dbReference>
<dbReference type="SUPFAM" id="SSF50182">
    <property type="entry name" value="Sm-like ribonucleoproteins"/>
    <property type="match status" value="1"/>
</dbReference>
<evidence type="ECO:0000256" key="3">
    <source>
        <dbReference type="ARBA" id="ARBA00022989"/>
    </source>
</evidence>
<dbReference type="InterPro" id="IPR023408">
    <property type="entry name" value="MscS_beta-dom_sf"/>
</dbReference>
<keyword evidence="3 6" id="KW-1133">Transmembrane helix</keyword>
<dbReference type="PANTHER" id="PTHR30566:SF27">
    <property type="entry name" value="MECHANOSENSITIVE ION CHANNEL PROTEIN"/>
    <property type="match status" value="1"/>
</dbReference>
<dbReference type="OrthoDB" id="9775421at2"/>
<accession>A0A3D9H3Z3</accession>
<dbReference type="RefSeq" id="WP_115939267.1">
    <property type="nucleotide sequence ID" value="NZ_QRDW01000016.1"/>
</dbReference>
<keyword evidence="4 6" id="KW-0472">Membrane</keyword>
<evidence type="ECO:0000313" key="9">
    <source>
        <dbReference type="Proteomes" id="UP000256845"/>
    </source>
</evidence>
<evidence type="ECO:0000256" key="2">
    <source>
        <dbReference type="ARBA" id="ARBA00022692"/>
    </source>
</evidence>
<dbReference type="InterPro" id="IPR010920">
    <property type="entry name" value="LSM_dom_sf"/>
</dbReference>
<dbReference type="Proteomes" id="UP000256845">
    <property type="component" value="Unassembled WGS sequence"/>
</dbReference>
<feature type="transmembrane region" description="Helical" evidence="6">
    <location>
        <begin position="56"/>
        <end position="74"/>
    </location>
</feature>
<dbReference type="AlphaFoldDB" id="A0A3D9H3Z3"/>
<dbReference type="GO" id="GO:0008381">
    <property type="term" value="F:mechanosensitive monoatomic ion channel activity"/>
    <property type="evidence" value="ECO:0007669"/>
    <property type="project" value="UniProtKB-ARBA"/>
</dbReference>
<feature type="transmembrane region" description="Helical" evidence="6">
    <location>
        <begin position="80"/>
        <end position="107"/>
    </location>
</feature>
<protein>
    <submittedName>
        <fullName evidence="8">Small-conductance mechanosensitive channel</fullName>
    </submittedName>
</protein>
<dbReference type="InterPro" id="IPR006685">
    <property type="entry name" value="MscS_channel_2nd"/>
</dbReference>
<name>A0A3D9H3Z3_9PROT</name>
<sequence length="296" mass="32559">MSITEILKMLGDLIGNQVAASLLLIILVAVIRMIASSYLNHRTDVEGDQRRRILSNLRNGLALAVLIGLIFIWAPALRTFALSLTAFAVAIILATKELILCISGSFLNASSRAIRVGDWIEINGKRGEVVDQALMSTTIQELGTGPQAYQFTGRAIVLPNSIFLAAPVTNEQFYRRFVFHNFYIVGAENTDAQALADTMLQSVRRDMENHQELARRYIALIEKRTGVTVGEPEPKARFTTTNEGRVSVSVTAFIPTREISSIEQRAIKAGLDELQRQSMEKPESAQSHISQMGAGG</sequence>
<evidence type="ECO:0000256" key="5">
    <source>
        <dbReference type="SAM" id="MobiDB-lite"/>
    </source>
</evidence>
<keyword evidence="2 6" id="KW-0812">Transmembrane</keyword>
<evidence type="ECO:0000256" key="6">
    <source>
        <dbReference type="SAM" id="Phobius"/>
    </source>
</evidence>
<reference evidence="8 9" key="1">
    <citation type="submission" date="2018-07" db="EMBL/GenBank/DDBJ databases">
        <title>Genomic Encyclopedia of Type Strains, Phase III (KMG-III): the genomes of soil and plant-associated and newly described type strains.</title>
        <authorList>
            <person name="Whitman W."/>
        </authorList>
    </citation>
    <scope>NUCLEOTIDE SEQUENCE [LARGE SCALE GENOMIC DNA]</scope>
    <source>
        <strain evidence="8 9">CECT 8488</strain>
    </source>
</reference>
<evidence type="ECO:0000313" key="8">
    <source>
        <dbReference type="EMBL" id="RED44205.1"/>
    </source>
</evidence>
<feature type="region of interest" description="Disordered" evidence="5">
    <location>
        <begin position="276"/>
        <end position="296"/>
    </location>
</feature>
<gene>
    <name evidence="8" type="ORF">DFP90_11646</name>
</gene>
<organism evidence="8 9">
    <name type="scientific">Aestuariispira insulae</name>
    <dbReference type="NCBI Taxonomy" id="1461337"/>
    <lineage>
        <taxon>Bacteria</taxon>
        <taxon>Pseudomonadati</taxon>
        <taxon>Pseudomonadota</taxon>
        <taxon>Alphaproteobacteria</taxon>
        <taxon>Rhodospirillales</taxon>
        <taxon>Kiloniellaceae</taxon>
        <taxon>Aestuariispira</taxon>
    </lineage>
</organism>
<keyword evidence="9" id="KW-1185">Reference proteome</keyword>
<dbReference type="GO" id="GO:0016020">
    <property type="term" value="C:membrane"/>
    <property type="evidence" value="ECO:0007669"/>
    <property type="project" value="UniProtKB-SubCell"/>
</dbReference>
<evidence type="ECO:0000259" key="7">
    <source>
        <dbReference type="Pfam" id="PF00924"/>
    </source>
</evidence>
<feature type="domain" description="Mechanosensitive ion channel MscS" evidence="7">
    <location>
        <begin position="104"/>
        <end position="170"/>
    </location>
</feature>
<proteinExistence type="predicted"/>
<evidence type="ECO:0000256" key="4">
    <source>
        <dbReference type="ARBA" id="ARBA00023136"/>
    </source>
</evidence>